<sequence length="211" mass="24564">MKGERFGKWLVIEKVEGSKPIKWLCRCDCGKEKEVSQNNLKRGKSSSCGCFRKEKLRELKSVHNCQPEKLYGVWLSMKRRCDLKSSPSYINYGARGIRVVDEWKSDYAVFRDWAFSNGYEEGLSIDRINNDGNYSPDNCRWVDRRTQNLNKRTNRNITIDGVTRTVTEWSEQSGINRKTIQSRINYGWKDEELLTETEGIGTNATTTKRNK</sequence>
<dbReference type="EMBL" id="JBBAXC010000026">
    <property type="protein sequence ID" value="MEI5909421.1"/>
    <property type="molecule type" value="Genomic_DNA"/>
</dbReference>
<dbReference type="Proteomes" id="UP001312865">
    <property type="component" value="Unassembled WGS sequence"/>
</dbReference>
<proteinExistence type="predicted"/>
<comment type="caution">
    <text evidence="1">The sequence shown here is derived from an EMBL/GenBank/DDBJ whole genome shotgun (WGS) entry which is preliminary data.</text>
</comment>
<gene>
    <name evidence="1" type="ORF">WAK64_20545</name>
</gene>
<evidence type="ECO:0000313" key="1">
    <source>
        <dbReference type="EMBL" id="MEI5909421.1"/>
    </source>
</evidence>
<dbReference type="RefSeq" id="WP_336588865.1">
    <property type="nucleotide sequence ID" value="NZ_JBBAXC010000026.1"/>
</dbReference>
<accession>A0ABU8HJP1</accession>
<name>A0ABU8HJP1_9BACI</name>
<organism evidence="1 2">
    <name type="scientific">Bacillus spongiae</name>
    <dbReference type="NCBI Taxonomy" id="2683610"/>
    <lineage>
        <taxon>Bacteria</taxon>
        <taxon>Bacillati</taxon>
        <taxon>Bacillota</taxon>
        <taxon>Bacilli</taxon>
        <taxon>Bacillales</taxon>
        <taxon>Bacillaceae</taxon>
        <taxon>Bacillus</taxon>
    </lineage>
</organism>
<evidence type="ECO:0008006" key="3">
    <source>
        <dbReference type="Google" id="ProtNLM"/>
    </source>
</evidence>
<reference evidence="1 2" key="1">
    <citation type="journal article" date="2018" name="J. Microbiol.">
        <title>Bacillus spongiae sp. nov., isolated from sponge of Jeju Island.</title>
        <authorList>
            <person name="Lee G.E."/>
            <person name="Im W.T."/>
            <person name="Park J.S."/>
        </authorList>
    </citation>
    <scope>NUCLEOTIDE SEQUENCE [LARGE SCALE GENOMIC DNA]</scope>
    <source>
        <strain evidence="1 2">135PIL107-10</strain>
    </source>
</reference>
<keyword evidence="2" id="KW-1185">Reference proteome</keyword>
<protein>
    <recommendedName>
        <fullName evidence="3">AP2 domain-containing protein</fullName>
    </recommendedName>
</protein>
<evidence type="ECO:0000313" key="2">
    <source>
        <dbReference type="Proteomes" id="UP001312865"/>
    </source>
</evidence>